<gene>
    <name evidence="1" type="ORF">BG04_2045</name>
</gene>
<dbReference type="Pfam" id="PF05768">
    <property type="entry name" value="Glrx-like"/>
    <property type="match status" value="1"/>
</dbReference>
<reference evidence="1 2" key="1">
    <citation type="journal article" date="2015" name="Genome Announc.">
        <title>Complete genome sequences for 35 biothreat assay-relevant bacillus species.</title>
        <authorList>
            <person name="Johnson S.L."/>
            <person name="Daligault H.E."/>
            <person name="Davenport K.W."/>
            <person name="Jaissle J."/>
            <person name="Frey K.G."/>
            <person name="Ladner J.T."/>
            <person name="Broomall S.M."/>
            <person name="Bishop-Lilly K.A."/>
            <person name="Bruce D.C."/>
            <person name="Gibbons H.S."/>
            <person name="Coyne S.R."/>
            <person name="Lo C.C."/>
            <person name="Meincke L."/>
            <person name="Munk A.C."/>
            <person name="Koroleva G.I."/>
            <person name="Rosenzweig C.N."/>
            <person name="Palacios G.F."/>
            <person name="Redden C.L."/>
            <person name="Minogue T.D."/>
            <person name="Chain P.S."/>
        </authorList>
    </citation>
    <scope>NUCLEOTIDE SEQUENCE [LARGE SCALE GENOMIC DNA]</scope>
    <source>
        <strain evidence="2">ATCC 14581 / DSM 32 / JCM 2506 / NBRC 15308 / NCIMB 9376 / NCTC 10342 / NRRL B-14308 / VKM B-512</strain>
    </source>
</reference>
<dbReference type="PANTHER" id="PTHR33558:SF1">
    <property type="entry name" value="GLUTAREDOXIN-LIKE PROTEIN C5ORF63 HOMOLOG"/>
    <property type="match status" value="1"/>
</dbReference>
<evidence type="ECO:0000313" key="1">
    <source>
        <dbReference type="EMBL" id="AJI20699.1"/>
    </source>
</evidence>
<accession>A0A0B6ALI7</accession>
<dbReference type="SUPFAM" id="SSF52833">
    <property type="entry name" value="Thioredoxin-like"/>
    <property type="match status" value="1"/>
</dbReference>
<dbReference type="HOGENOM" id="CLU_125054_2_3_9"/>
<dbReference type="AlphaFoldDB" id="A0A0B6ALI7"/>
<dbReference type="RefSeq" id="WP_013085387.1">
    <property type="nucleotide sequence ID" value="NZ_BCVB01000009.1"/>
</dbReference>
<protein>
    <submittedName>
        <fullName evidence="1">Glutaredoxin family protein</fullName>
    </submittedName>
</protein>
<dbReference type="GeneID" id="93645512"/>
<dbReference type="PANTHER" id="PTHR33558">
    <property type="entry name" value="GLUTAREDOXIN-LIKE PROTEIN C5ORF63 HOMOLOG"/>
    <property type="match status" value="1"/>
</dbReference>
<dbReference type="InterPro" id="IPR036249">
    <property type="entry name" value="Thioredoxin-like_sf"/>
</dbReference>
<evidence type="ECO:0000313" key="2">
    <source>
        <dbReference type="Proteomes" id="UP000031829"/>
    </source>
</evidence>
<sequence>MEVVLYTKNSCHLCDDAKKLLAELQSDFPFQLIERDIYKNDEWLEKYHLTIPVVEMDGEEVEYGKITGIPLRKRLLLKIGNT</sequence>
<dbReference type="InterPro" id="IPR008554">
    <property type="entry name" value="Glutaredoxin-like"/>
</dbReference>
<name>A0A0B6ALI7_PRIM2</name>
<organism evidence="1 2">
    <name type="scientific">Priestia megaterium (strain ATCC 14581 / DSM 32 / CCUG 1817 / JCM 2506 / NBRC 15308 / NCIMB 9376 / NCTC 10342 / NRRL B-14308 / VKM B-512 / Ford 19)</name>
    <name type="common">Bacillus megaterium</name>
    <dbReference type="NCBI Taxonomy" id="1348623"/>
    <lineage>
        <taxon>Bacteria</taxon>
        <taxon>Bacillati</taxon>
        <taxon>Bacillota</taxon>
        <taxon>Bacilli</taxon>
        <taxon>Bacillales</taxon>
        <taxon>Bacillaceae</taxon>
        <taxon>Priestia</taxon>
    </lineage>
</organism>
<dbReference type="KEGG" id="bmeg:BG04_2045"/>
<dbReference type="EMBL" id="CP009920">
    <property type="protein sequence ID" value="AJI20699.1"/>
    <property type="molecule type" value="Genomic_DNA"/>
</dbReference>
<dbReference type="InterPro" id="IPR052565">
    <property type="entry name" value="Glutaredoxin-like_YDR286C"/>
</dbReference>
<dbReference type="Gene3D" id="3.40.30.10">
    <property type="entry name" value="Glutaredoxin"/>
    <property type="match status" value="1"/>
</dbReference>
<dbReference type="Proteomes" id="UP000031829">
    <property type="component" value="Chromosome"/>
</dbReference>
<dbReference type="PATRIC" id="fig|592022.4.peg.5018"/>
<proteinExistence type="predicted"/>